<feature type="region of interest" description="Disordered" evidence="3">
    <location>
        <begin position="241"/>
        <end position="264"/>
    </location>
</feature>
<evidence type="ECO:0000256" key="1">
    <source>
        <dbReference type="ARBA" id="ARBA00003767"/>
    </source>
</evidence>
<dbReference type="SUPFAM" id="SSF47353">
    <property type="entry name" value="Retrovirus capsid dimerization domain-like"/>
    <property type="match status" value="1"/>
</dbReference>
<feature type="region of interest" description="Disordered" evidence="3">
    <location>
        <begin position="97"/>
        <end position="131"/>
    </location>
</feature>
<evidence type="ECO:0000256" key="3">
    <source>
        <dbReference type="SAM" id="MobiDB-lite"/>
    </source>
</evidence>
<dbReference type="AlphaFoldDB" id="A0A8C3HFW4"/>
<dbReference type="PROSITE" id="PS50804">
    <property type="entry name" value="SCAN_BOX"/>
    <property type="match status" value="1"/>
</dbReference>
<sequence>ARKSANKRRTHQDRGGTLSHWYQEDKTPRSQLDDLIHLARKWLQTEFRSPKEILAVLVIDRYMRGLPLDLHAWVSQNKPSTYDEVVTLVERRRTAKELTQQGKEEAPRVKLAAPSPKVRVTGPPGGPSGSQQLISVEEKKILNAELLDLISIWGEEAVQSQLCSSQRNYDTYGQISQCMTERGHDRDTLQCRFKVKELLNAYHKAWEANRCSGALEAILGGDPMSTAKATADTLVARVPVKSQPSQEEEILDEDVEQEGDSEVEDDLEVRDVFSQELFSALEEASLRRNYDTFGKVSKDMMERGHDQDTLQCRIKVKELRSAYRKARNANGRSGAPPATCRFYKELDAILGDKTGRQDQTSILDAYIQMREVWVISRKNWKSCSGKIDRGKREEVLPYIIKMYTLGLRWRWT</sequence>
<dbReference type="GeneTree" id="ENSGT01030000234861"/>
<name>A0A8C3HFW4_CHRPI</name>
<dbReference type="PANTHER" id="PTHR47595">
    <property type="entry name" value="HEAT SHOCK 70 KDA PROTEIN 14"/>
    <property type="match status" value="1"/>
</dbReference>
<dbReference type="InterPro" id="IPR044822">
    <property type="entry name" value="Myb_DNA-bind_4"/>
</dbReference>
<organism evidence="5 6">
    <name type="scientific">Chrysemys picta bellii</name>
    <name type="common">Western painted turtle</name>
    <name type="synonym">Emys bellii</name>
    <dbReference type="NCBI Taxonomy" id="8478"/>
    <lineage>
        <taxon>Eukaryota</taxon>
        <taxon>Metazoa</taxon>
        <taxon>Chordata</taxon>
        <taxon>Craniata</taxon>
        <taxon>Vertebrata</taxon>
        <taxon>Euteleostomi</taxon>
        <taxon>Archelosauria</taxon>
        <taxon>Testudinata</taxon>
        <taxon>Testudines</taxon>
        <taxon>Cryptodira</taxon>
        <taxon>Durocryptodira</taxon>
        <taxon>Testudinoidea</taxon>
        <taxon>Emydidae</taxon>
        <taxon>Chrysemys</taxon>
    </lineage>
</organism>
<evidence type="ECO:0000256" key="2">
    <source>
        <dbReference type="ARBA" id="ARBA00006991"/>
    </source>
</evidence>
<accession>A0A8C3HFW4</accession>
<dbReference type="SMART" id="SM00431">
    <property type="entry name" value="SCAN"/>
    <property type="match status" value="1"/>
</dbReference>
<feature type="compositionally biased region" description="Basic residues" evidence="3">
    <location>
        <begin position="1"/>
        <end position="11"/>
    </location>
</feature>
<dbReference type="InterPro" id="IPR038269">
    <property type="entry name" value="SCAN_sf"/>
</dbReference>
<dbReference type="Pfam" id="PF13837">
    <property type="entry name" value="Myb_DNA-bind_4"/>
    <property type="match status" value="2"/>
</dbReference>
<keyword evidence="6" id="KW-1185">Reference proteome</keyword>
<proteinExistence type="inferred from homology"/>
<reference evidence="5" key="2">
    <citation type="submission" date="2025-09" db="UniProtKB">
        <authorList>
            <consortium name="Ensembl"/>
        </authorList>
    </citation>
    <scope>IDENTIFICATION</scope>
</reference>
<dbReference type="PANTHER" id="PTHR47595:SF1">
    <property type="entry name" value="MYB_SANT-LIKE DNA-BINDING DOMAIN-CONTAINING PROTEIN"/>
    <property type="match status" value="1"/>
</dbReference>
<dbReference type="Pfam" id="PF02023">
    <property type="entry name" value="SCAN"/>
    <property type="match status" value="1"/>
</dbReference>
<evidence type="ECO:0000259" key="4">
    <source>
        <dbReference type="PROSITE" id="PS50804"/>
    </source>
</evidence>
<comment type="similarity">
    <text evidence="2">Belongs to the krueppel C2H2-type zinc-finger protein family.</text>
</comment>
<feature type="compositionally biased region" description="Basic and acidic residues" evidence="3">
    <location>
        <begin position="97"/>
        <end position="108"/>
    </location>
</feature>
<dbReference type="Gene3D" id="1.10.10.60">
    <property type="entry name" value="Homeodomain-like"/>
    <property type="match status" value="2"/>
</dbReference>
<dbReference type="Proteomes" id="UP000694380">
    <property type="component" value="Unplaced"/>
</dbReference>
<evidence type="ECO:0000313" key="5">
    <source>
        <dbReference type="Ensembl" id="ENSCPBP00000017552.1"/>
    </source>
</evidence>
<feature type="domain" description="SCAN box" evidence="4">
    <location>
        <begin position="22"/>
        <end position="90"/>
    </location>
</feature>
<feature type="compositionally biased region" description="Acidic residues" evidence="3">
    <location>
        <begin position="246"/>
        <end position="264"/>
    </location>
</feature>
<evidence type="ECO:0000313" key="6">
    <source>
        <dbReference type="Proteomes" id="UP000694380"/>
    </source>
</evidence>
<comment type="function">
    <text evidence="1">May be involved in transcriptional regulation.</text>
</comment>
<feature type="region of interest" description="Disordered" evidence="3">
    <location>
        <begin position="1"/>
        <end position="20"/>
    </location>
</feature>
<dbReference type="Ensembl" id="ENSCPBT00000020749.1">
    <property type="protein sequence ID" value="ENSCPBP00000017552.1"/>
    <property type="gene ID" value="ENSCPBG00000012856.1"/>
</dbReference>
<dbReference type="Gene3D" id="1.10.4020.10">
    <property type="entry name" value="DNA breaking-rejoining enzymes"/>
    <property type="match status" value="1"/>
</dbReference>
<dbReference type="InterPro" id="IPR003309">
    <property type="entry name" value="SCAN_dom"/>
</dbReference>
<protein>
    <recommendedName>
        <fullName evidence="4">SCAN box domain-containing protein</fullName>
    </recommendedName>
</protein>
<reference evidence="5" key="1">
    <citation type="submission" date="2025-08" db="UniProtKB">
        <authorList>
            <consortium name="Ensembl"/>
        </authorList>
    </citation>
    <scope>IDENTIFICATION</scope>
</reference>